<reference evidence="2 3" key="1">
    <citation type="journal article" date="2015" name="Genome Announc.">
        <title>Complete genome sequences for 35 biothreat assay-relevant bacillus species.</title>
        <authorList>
            <person name="Johnson S.L."/>
            <person name="Daligault H.E."/>
            <person name="Davenport K.W."/>
            <person name="Jaissle J."/>
            <person name="Frey K.G."/>
            <person name="Ladner J.T."/>
            <person name="Broomall S.M."/>
            <person name="Bishop-Lilly K.A."/>
            <person name="Bruce D.C."/>
            <person name="Gibbons H.S."/>
            <person name="Coyne S.R."/>
            <person name="Lo C.C."/>
            <person name="Meincke L."/>
            <person name="Munk A.C."/>
            <person name="Koroleva G.I."/>
            <person name="Rosenzweig C.N."/>
            <person name="Palacios G.F."/>
            <person name="Redden C.L."/>
            <person name="Minogue T.D."/>
            <person name="Chain P.S."/>
        </authorList>
    </citation>
    <scope>NUCLEOTIDE SEQUENCE [LARGE SCALE GENOMIC DNA]</scope>
    <source>
        <strain evidence="3">ATCC 14581 / DSM 32 / JCM 2506 / NBRC 15308 / NCIMB 9376 / NCTC 10342 / NRRL B-14308 / VKM B-512</strain>
    </source>
</reference>
<evidence type="ECO:0000256" key="1">
    <source>
        <dbReference type="SAM" id="Phobius"/>
    </source>
</evidence>
<dbReference type="HOGENOM" id="CLU_3340156_0_0_9"/>
<dbReference type="KEGG" id="bmeg:BG04_4452"/>
<dbReference type="EMBL" id="CP009920">
    <property type="protein sequence ID" value="AJI22562.1"/>
    <property type="molecule type" value="Genomic_DNA"/>
</dbReference>
<keyword evidence="1" id="KW-0472">Membrane</keyword>
<accession>A0A0B6AN84</accession>
<proteinExistence type="predicted"/>
<evidence type="ECO:0000313" key="3">
    <source>
        <dbReference type="Proteomes" id="UP000031829"/>
    </source>
</evidence>
<name>A0A0B6AN84_PRIM2</name>
<organism evidence="2 3">
    <name type="scientific">Priestia megaterium (strain ATCC 14581 / DSM 32 / CCUG 1817 / JCM 2506 / NBRC 15308 / NCIMB 9376 / NCTC 10342 / NRRL B-14308 / VKM B-512 / Ford 19)</name>
    <name type="common">Bacillus megaterium</name>
    <dbReference type="NCBI Taxonomy" id="1348623"/>
    <lineage>
        <taxon>Bacteria</taxon>
        <taxon>Bacillati</taxon>
        <taxon>Bacillota</taxon>
        <taxon>Bacilli</taxon>
        <taxon>Bacillales</taxon>
        <taxon>Bacillaceae</taxon>
        <taxon>Priestia</taxon>
    </lineage>
</organism>
<feature type="transmembrane region" description="Helical" evidence="1">
    <location>
        <begin position="6"/>
        <end position="28"/>
    </location>
</feature>
<keyword evidence="1" id="KW-0812">Transmembrane</keyword>
<gene>
    <name evidence="2" type="ORF">BG04_4452</name>
</gene>
<dbReference type="AlphaFoldDB" id="A0A0B6AN84"/>
<keyword evidence="1" id="KW-1133">Transmembrane helix</keyword>
<evidence type="ECO:0000313" key="2">
    <source>
        <dbReference type="EMBL" id="AJI22562.1"/>
    </source>
</evidence>
<protein>
    <submittedName>
        <fullName evidence="2">Putative membrane protein</fullName>
    </submittedName>
</protein>
<sequence length="37" mass="4158">MTFILSFVPIVVPFGILISLIAFTAAFLQSKEHHKKL</sequence>
<dbReference type="Proteomes" id="UP000031829">
    <property type="component" value="Chromosome"/>
</dbReference>